<dbReference type="AlphaFoldDB" id="A0A382M826"/>
<evidence type="ECO:0000313" key="1">
    <source>
        <dbReference type="EMBL" id="SVC44155.1"/>
    </source>
</evidence>
<sequence length="268" mass="29960">MTRNIILLFYLLFAGCDLLDEDPPKIPTNIRGYFTVTPTTIDTTIDGTDTTITKYNPRIHITWEEPASDDIDEYHIFRSTDQGNSFDSLGTVPDNVNNFEDFSVAWLETFGYKVRAKDESTNIGLFSDSVFIKCFKPGGNWSLGGYDSLQICIDPVTYSTPEMFQVIVSQTLVSVNDTAGIMDFPEIALDTNQWMGNGWMYYTYSVLEMAEDSSGYDTVTYANTIAPEYCTIDLSDPVSGSISFDSGKYETIQLVHTLMACNGDSLFP</sequence>
<dbReference type="Gene3D" id="2.60.40.10">
    <property type="entry name" value="Immunoglobulins"/>
    <property type="match status" value="1"/>
</dbReference>
<protein>
    <recommendedName>
        <fullName evidence="2">Fibronectin type-III domain-containing protein</fullName>
    </recommendedName>
</protein>
<reference evidence="1" key="1">
    <citation type="submission" date="2018-05" db="EMBL/GenBank/DDBJ databases">
        <authorList>
            <person name="Lanie J.A."/>
            <person name="Ng W.-L."/>
            <person name="Kazmierczak K.M."/>
            <person name="Andrzejewski T.M."/>
            <person name="Davidsen T.M."/>
            <person name="Wayne K.J."/>
            <person name="Tettelin H."/>
            <person name="Glass J.I."/>
            <person name="Rusch D."/>
            <person name="Podicherti R."/>
            <person name="Tsui H.-C.T."/>
            <person name="Winkler M.E."/>
        </authorList>
    </citation>
    <scope>NUCLEOTIDE SEQUENCE</scope>
</reference>
<dbReference type="PROSITE" id="PS51257">
    <property type="entry name" value="PROKAR_LIPOPROTEIN"/>
    <property type="match status" value="1"/>
</dbReference>
<gene>
    <name evidence="1" type="ORF">METZ01_LOCUS297009</name>
</gene>
<evidence type="ECO:0008006" key="2">
    <source>
        <dbReference type="Google" id="ProtNLM"/>
    </source>
</evidence>
<dbReference type="InterPro" id="IPR013783">
    <property type="entry name" value="Ig-like_fold"/>
</dbReference>
<dbReference type="EMBL" id="UINC01091413">
    <property type="protein sequence ID" value="SVC44155.1"/>
    <property type="molecule type" value="Genomic_DNA"/>
</dbReference>
<organism evidence="1">
    <name type="scientific">marine metagenome</name>
    <dbReference type="NCBI Taxonomy" id="408172"/>
    <lineage>
        <taxon>unclassified sequences</taxon>
        <taxon>metagenomes</taxon>
        <taxon>ecological metagenomes</taxon>
    </lineage>
</organism>
<name>A0A382M826_9ZZZZ</name>
<accession>A0A382M826</accession>
<proteinExistence type="predicted"/>